<dbReference type="Gene3D" id="3.40.50.300">
    <property type="entry name" value="P-loop containing nucleotide triphosphate hydrolases"/>
    <property type="match status" value="1"/>
</dbReference>
<dbReference type="Pfam" id="PF13541">
    <property type="entry name" value="ChlI"/>
    <property type="match status" value="1"/>
</dbReference>
<sequence length="506" mass="56268">MSTVILNSAALSGINGFVVSVEVDVSKGLPNFNIVGLADAAVRESKERVRAAITNSGFKFPISRITINLAPASLKKEGSSFDLPIAIGILLSTKQIYFDDIKDFLIIGELSLTGKLKGIRGALPSLLEGVNIDINKFIIPSENLTECSIIKNIKLFPFNNLIQVINFIKHRDVLPYTRNTSIDSDFSYGVDFSDVAGQSSSVRALEVAASGGHNVILYGPPGSGKTMLAKRLPTILPPLSYNEALEVTKIYSITGNLDTKSLVFKRPFRSPHHTSSKLSLVGGGIKLIPGEISLAHNGVLFLDELLEFKRSSIEVLRQPLEDKVIRFSKASGNVTYPANFMFISAMNPCPCGNYGSNRECTCTEYQRKRYISKLSGAIMDRIDIFSSVNYLNYDEIKKRDTSKSSEELRTKVIAARKIQENRFRHDNIFYNSQMNKKHIDKYCTLDYEGSKIMKELLSKFEVSTRAYTRILKVARTIADINENSKIGSKDVIEAIQYRKFIDGKIV</sequence>
<dbReference type="InterPro" id="IPR045006">
    <property type="entry name" value="CHLI-like"/>
</dbReference>
<dbReference type="GO" id="GO:0005524">
    <property type="term" value="F:ATP binding"/>
    <property type="evidence" value="ECO:0007669"/>
    <property type="project" value="InterPro"/>
</dbReference>
<dbReference type="PANTHER" id="PTHR32039">
    <property type="entry name" value="MAGNESIUM-CHELATASE SUBUNIT CHLI"/>
    <property type="match status" value="1"/>
</dbReference>
<dbReference type="InterPro" id="IPR004482">
    <property type="entry name" value="Mg_chelat-rel"/>
</dbReference>
<dbReference type="SMART" id="SM00382">
    <property type="entry name" value="AAA"/>
    <property type="match status" value="1"/>
</dbReference>
<comment type="similarity">
    <text evidence="1">Belongs to the Mg-chelatase subunits D/I family. ComM subfamily.</text>
</comment>
<evidence type="ECO:0000313" key="2">
    <source>
        <dbReference type="EMBL" id="URZ11626.1"/>
    </source>
</evidence>
<dbReference type="EMBL" id="CP096983">
    <property type="protein sequence ID" value="URZ11626.1"/>
    <property type="molecule type" value="Genomic_DNA"/>
</dbReference>
<proteinExistence type="inferred from homology"/>
<dbReference type="AlphaFoldDB" id="A0A1S8LMX9"/>
<evidence type="ECO:0000313" key="3">
    <source>
        <dbReference type="Proteomes" id="UP000190951"/>
    </source>
</evidence>
<dbReference type="InterPro" id="IPR025158">
    <property type="entry name" value="Mg_chelat-rel_C"/>
</dbReference>
<dbReference type="InterPro" id="IPR020568">
    <property type="entry name" value="Ribosomal_Su5_D2-typ_SF"/>
</dbReference>
<dbReference type="Proteomes" id="UP000190951">
    <property type="component" value="Chromosome"/>
</dbReference>
<dbReference type="Pfam" id="PF13335">
    <property type="entry name" value="Mg_chelatase_C"/>
    <property type="match status" value="1"/>
</dbReference>
<evidence type="ECO:0000256" key="1">
    <source>
        <dbReference type="ARBA" id="ARBA00006354"/>
    </source>
</evidence>
<dbReference type="CDD" id="cd00009">
    <property type="entry name" value="AAA"/>
    <property type="match status" value="1"/>
</dbReference>
<dbReference type="SUPFAM" id="SSF52540">
    <property type="entry name" value="P-loop containing nucleoside triphosphate hydrolases"/>
    <property type="match status" value="1"/>
</dbReference>
<reference evidence="2 3" key="1">
    <citation type="submission" date="2022-04" db="EMBL/GenBank/DDBJ databases">
        <title>Genome sequence of C. roseum typestrain.</title>
        <authorList>
            <person name="Poehlein A."/>
            <person name="Schoch T."/>
            <person name="Duerre P."/>
            <person name="Daniel R."/>
        </authorList>
    </citation>
    <scope>NUCLEOTIDE SEQUENCE [LARGE SCALE GENOMIC DNA]</scope>
    <source>
        <strain evidence="2 3">DSM 7320</strain>
    </source>
</reference>
<dbReference type="NCBIfam" id="TIGR00368">
    <property type="entry name" value="YifB family Mg chelatase-like AAA ATPase"/>
    <property type="match status" value="1"/>
</dbReference>
<dbReference type="STRING" id="84029.CROST_03500"/>
<organism evidence="2 3">
    <name type="scientific">Clostridium felsineum</name>
    <dbReference type="NCBI Taxonomy" id="36839"/>
    <lineage>
        <taxon>Bacteria</taxon>
        <taxon>Bacillati</taxon>
        <taxon>Bacillota</taxon>
        <taxon>Clostridia</taxon>
        <taxon>Eubacteriales</taxon>
        <taxon>Clostridiaceae</taxon>
        <taxon>Clostridium</taxon>
    </lineage>
</organism>
<dbReference type="Gene3D" id="3.30.230.10">
    <property type="match status" value="1"/>
</dbReference>
<dbReference type="Pfam" id="PF01078">
    <property type="entry name" value="Mg_chelatase"/>
    <property type="match status" value="1"/>
</dbReference>
<protein>
    <submittedName>
        <fullName evidence="2">Competence protein ComM</fullName>
    </submittedName>
</protein>
<dbReference type="InterPro" id="IPR003593">
    <property type="entry name" value="AAA+_ATPase"/>
</dbReference>
<keyword evidence="3" id="KW-1185">Reference proteome</keyword>
<name>A0A1S8LMX9_9CLOT</name>
<dbReference type="RefSeq" id="WP_077835378.1">
    <property type="nucleotide sequence ID" value="NZ_CP096983.1"/>
</dbReference>
<dbReference type="KEGG" id="crw:CROST_023430"/>
<dbReference type="InterPro" id="IPR000523">
    <property type="entry name" value="Mg_chelatse_chII-like_cat_dom"/>
</dbReference>
<gene>
    <name evidence="2" type="primary">comM</name>
    <name evidence="2" type="ORF">CROST_023430</name>
</gene>
<dbReference type="InterPro" id="IPR014721">
    <property type="entry name" value="Ribsml_uS5_D2-typ_fold_subgr"/>
</dbReference>
<accession>A0A1S8LMX9</accession>
<dbReference type="InterPro" id="IPR027417">
    <property type="entry name" value="P-loop_NTPase"/>
</dbReference>
<dbReference type="SUPFAM" id="SSF54211">
    <property type="entry name" value="Ribosomal protein S5 domain 2-like"/>
    <property type="match status" value="1"/>
</dbReference>
<dbReference type="PANTHER" id="PTHR32039:SF7">
    <property type="entry name" value="COMPETENCE PROTEIN COMM"/>
    <property type="match status" value="1"/>
</dbReference>